<dbReference type="EMBL" id="MFGB01000007">
    <property type="protein sequence ID" value="OGF27585.1"/>
    <property type="molecule type" value="Genomic_DNA"/>
</dbReference>
<proteinExistence type="predicted"/>
<reference evidence="1 2" key="1">
    <citation type="journal article" date="2016" name="Nat. Commun.">
        <title>Thousands of microbial genomes shed light on interconnected biogeochemical processes in an aquifer system.</title>
        <authorList>
            <person name="Anantharaman K."/>
            <person name="Brown C.T."/>
            <person name="Hug L.A."/>
            <person name="Sharon I."/>
            <person name="Castelle C.J."/>
            <person name="Probst A.J."/>
            <person name="Thomas B.C."/>
            <person name="Singh A."/>
            <person name="Wilkins M.J."/>
            <person name="Karaoz U."/>
            <person name="Brodie E.L."/>
            <person name="Williams K.H."/>
            <person name="Hubbard S.S."/>
            <person name="Banfield J.F."/>
        </authorList>
    </citation>
    <scope>NUCLEOTIDE SEQUENCE [LARGE SCALE GENOMIC DNA]</scope>
</reference>
<accession>A0A1F5SLK7</accession>
<dbReference type="STRING" id="1797994.A2227_01940"/>
<comment type="caution">
    <text evidence="1">The sequence shown here is derived from an EMBL/GenBank/DDBJ whole genome shotgun (WGS) entry which is preliminary data.</text>
</comment>
<sequence length="88" mass="9896">MSAIRKNQAESGSKWPLEKIKAMIRGKEIFFETQWNSKTGLVEVKKEGEEEWRSTGQRADNGQKAYASACETIHGLYGFSGVDIKTKV</sequence>
<organism evidence="1 2">
    <name type="scientific">Candidatus Falkowbacteria bacterium RIFOXYA2_FULL_47_19</name>
    <dbReference type="NCBI Taxonomy" id="1797994"/>
    <lineage>
        <taxon>Bacteria</taxon>
        <taxon>Candidatus Falkowiibacteriota</taxon>
    </lineage>
</organism>
<gene>
    <name evidence="1" type="ORF">A2227_01940</name>
</gene>
<evidence type="ECO:0000313" key="1">
    <source>
        <dbReference type="EMBL" id="OGF27585.1"/>
    </source>
</evidence>
<protein>
    <submittedName>
        <fullName evidence="1">Uncharacterized protein</fullName>
    </submittedName>
</protein>
<name>A0A1F5SLK7_9BACT</name>
<evidence type="ECO:0000313" key="2">
    <source>
        <dbReference type="Proteomes" id="UP000178367"/>
    </source>
</evidence>
<dbReference type="AlphaFoldDB" id="A0A1F5SLK7"/>
<dbReference type="Proteomes" id="UP000178367">
    <property type="component" value="Unassembled WGS sequence"/>
</dbReference>